<dbReference type="InterPro" id="IPR038076">
    <property type="entry name" value="MgtE_N_sf"/>
</dbReference>
<dbReference type="PROSITE" id="PS51371">
    <property type="entry name" value="CBS"/>
    <property type="match status" value="1"/>
</dbReference>
<gene>
    <name evidence="3" type="ORF">ETSY2_21625</name>
</gene>
<evidence type="ECO:0000256" key="1">
    <source>
        <dbReference type="PROSITE-ProRule" id="PRU00703"/>
    </source>
</evidence>
<dbReference type="SMART" id="SM00924">
    <property type="entry name" value="MgtE_N"/>
    <property type="match status" value="1"/>
</dbReference>
<evidence type="ECO:0000313" key="3">
    <source>
        <dbReference type="EMBL" id="ETX05667.1"/>
    </source>
</evidence>
<reference evidence="3 4" key="1">
    <citation type="journal article" date="2014" name="Nature">
        <title>An environmental bacterial taxon with a large and distinct metabolic repertoire.</title>
        <authorList>
            <person name="Wilson M.C."/>
            <person name="Mori T."/>
            <person name="Ruckert C."/>
            <person name="Uria A.R."/>
            <person name="Helf M.J."/>
            <person name="Takada K."/>
            <person name="Gernert C."/>
            <person name="Steffens U.A."/>
            <person name="Heycke N."/>
            <person name="Schmitt S."/>
            <person name="Rinke C."/>
            <person name="Helfrich E.J."/>
            <person name="Brachmann A.O."/>
            <person name="Gurgui C."/>
            <person name="Wakimoto T."/>
            <person name="Kracht M."/>
            <person name="Crusemann M."/>
            <person name="Hentschel U."/>
            <person name="Abe I."/>
            <person name="Matsunaga S."/>
            <person name="Kalinowski J."/>
            <person name="Takeyama H."/>
            <person name="Piel J."/>
        </authorList>
    </citation>
    <scope>NUCLEOTIDE SEQUENCE [LARGE SCALE GENOMIC DNA]</scope>
    <source>
        <strain evidence="4">TSY2</strain>
    </source>
</reference>
<dbReference type="InterPro" id="IPR000644">
    <property type="entry name" value="CBS_dom"/>
</dbReference>
<sequence>MQGMSSTTPERLAAQRNLPVEATRRLLRRNAYVNLVRLLGKLHGRDSADIVTQLPIHEQCKLLEHLPTLELVTSIFTYLNEETRAQLMPQLSIARLTAIVRHLPTDDAADILVELPQERLAEMLDQLPDTLAEQINRLLAYDPQTAGGLMTTDYFAVEDTRTTAEVLEQLRRRSSRLETVFYLYVVDAEHRLVGVVSLRQLVTAEPHMVIRDLMETEVICVTVDEDQAHIAHLITQYDFLALPVVDYS</sequence>
<dbReference type="EMBL" id="AZHX01000901">
    <property type="protein sequence ID" value="ETX05667.1"/>
    <property type="molecule type" value="Genomic_DNA"/>
</dbReference>
<dbReference type="Pfam" id="PF00571">
    <property type="entry name" value="CBS"/>
    <property type="match status" value="2"/>
</dbReference>
<feature type="domain" description="CBS" evidence="2">
    <location>
        <begin position="150"/>
        <end position="213"/>
    </location>
</feature>
<keyword evidence="1" id="KW-0129">CBS domain</keyword>
<dbReference type="Proteomes" id="UP000019140">
    <property type="component" value="Unassembled WGS sequence"/>
</dbReference>
<evidence type="ECO:0000313" key="4">
    <source>
        <dbReference type="Proteomes" id="UP000019140"/>
    </source>
</evidence>
<dbReference type="GO" id="GO:0015095">
    <property type="term" value="F:magnesium ion transmembrane transporter activity"/>
    <property type="evidence" value="ECO:0007669"/>
    <property type="project" value="InterPro"/>
</dbReference>
<feature type="non-terminal residue" evidence="3">
    <location>
        <position position="248"/>
    </location>
</feature>
<evidence type="ECO:0000259" key="2">
    <source>
        <dbReference type="PROSITE" id="PS51371"/>
    </source>
</evidence>
<dbReference type="SUPFAM" id="SSF158791">
    <property type="entry name" value="MgtE N-terminal domain-like"/>
    <property type="match status" value="1"/>
</dbReference>
<protein>
    <recommendedName>
        <fullName evidence="2">CBS domain-containing protein</fullName>
    </recommendedName>
</protein>
<dbReference type="CDD" id="cd04606">
    <property type="entry name" value="CBS_pair_Mg_transporter"/>
    <property type="match status" value="1"/>
</dbReference>
<dbReference type="InterPro" id="IPR006668">
    <property type="entry name" value="Mg_transptr_MgtE_intracell_dom"/>
</dbReference>
<dbReference type="GO" id="GO:0016020">
    <property type="term" value="C:membrane"/>
    <property type="evidence" value="ECO:0007669"/>
    <property type="project" value="InterPro"/>
</dbReference>
<dbReference type="PANTHER" id="PTHR43773:SF1">
    <property type="entry name" value="MAGNESIUM TRANSPORTER MGTE"/>
    <property type="match status" value="1"/>
</dbReference>
<dbReference type="Gene3D" id="3.10.580.10">
    <property type="entry name" value="CBS-domain"/>
    <property type="match status" value="1"/>
</dbReference>
<dbReference type="InterPro" id="IPR046342">
    <property type="entry name" value="CBS_dom_sf"/>
</dbReference>
<dbReference type="Pfam" id="PF03448">
    <property type="entry name" value="MgtE_N"/>
    <property type="match status" value="1"/>
</dbReference>
<organism evidence="3 4">
    <name type="scientific">Candidatus Entotheonella gemina</name>
    <dbReference type="NCBI Taxonomy" id="1429439"/>
    <lineage>
        <taxon>Bacteria</taxon>
        <taxon>Pseudomonadati</taxon>
        <taxon>Nitrospinota/Tectimicrobiota group</taxon>
        <taxon>Candidatus Tectimicrobiota</taxon>
        <taxon>Candidatus Entotheonellia</taxon>
        <taxon>Candidatus Entotheonellales</taxon>
        <taxon>Candidatus Entotheonellaceae</taxon>
        <taxon>Candidatus Entotheonella</taxon>
    </lineage>
</organism>
<name>W4M7P1_9BACT</name>
<comment type="caution">
    <text evidence="3">The sequence shown here is derived from an EMBL/GenBank/DDBJ whole genome shotgun (WGS) entry which is preliminary data.</text>
</comment>
<dbReference type="SUPFAM" id="SSF54631">
    <property type="entry name" value="CBS-domain pair"/>
    <property type="match status" value="1"/>
</dbReference>
<dbReference type="InterPro" id="IPR006669">
    <property type="entry name" value="MgtE_transporter"/>
</dbReference>
<keyword evidence="4" id="KW-1185">Reference proteome</keyword>
<accession>W4M7P1</accession>
<proteinExistence type="predicted"/>
<dbReference type="HOGENOM" id="CLU_037408_0_0_7"/>
<dbReference type="Gene3D" id="1.25.60.10">
    <property type="entry name" value="MgtE N-terminal domain-like"/>
    <property type="match status" value="1"/>
</dbReference>
<dbReference type="PANTHER" id="PTHR43773">
    <property type="entry name" value="MAGNESIUM TRANSPORTER MGTE"/>
    <property type="match status" value="1"/>
</dbReference>
<dbReference type="AlphaFoldDB" id="W4M7P1"/>